<organism evidence="2 3">
    <name type="scientific">Dichanthelium oligosanthes</name>
    <dbReference type="NCBI Taxonomy" id="888268"/>
    <lineage>
        <taxon>Eukaryota</taxon>
        <taxon>Viridiplantae</taxon>
        <taxon>Streptophyta</taxon>
        <taxon>Embryophyta</taxon>
        <taxon>Tracheophyta</taxon>
        <taxon>Spermatophyta</taxon>
        <taxon>Magnoliopsida</taxon>
        <taxon>Liliopsida</taxon>
        <taxon>Poales</taxon>
        <taxon>Poaceae</taxon>
        <taxon>PACMAD clade</taxon>
        <taxon>Panicoideae</taxon>
        <taxon>Panicodae</taxon>
        <taxon>Paniceae</taxon>
        <taxon>Dichantheliinae</taxon>
        <taxon>Dichanthelium</taxon>
    </lineage>
</organism>
<accession>A0A1E5WFP7</accession>
<dbReference type="STRING" id="888268.A0A1E5WFP7"/>
<reference evidence="2 3" key="1">
    <citation type="submission" date="2016-09" db="EMBL/GenBank/DDBJ databases">
        <title>The draft genome of Dichanthelium oligosanthes: A C3 panicoid grass species.</title>
        <authorList>
            <person name="Studer A.J."/>
            <person name="Schnable J.C."/>
            <person name="Brutnell T.P."/>
        </authorList>
    </citation>
    <scope>NUCLEOTIDE SEQUENCE [LARGE SCALE GENOMIC DNA]</scope>
    <source>
        <strain evidence="3">cv. Kellogg 1175</strain>
        <tissue evidence="2">Leaf</tissue>
    </source>
</reference>
<dbReference type="OrthoDB" id="1097733at2759"/>
<dbReference type="AlphaFoldDB" id="A0A1E5WFP7"/>
<feature type="region of interest" description="Disordered" evidence="1">
    <location>
        <begin position="1"/>
        <end position="37"/>
    </location>
</feature>
<comment type="caution">
    <text evidence="2">The sequence shown here is derived from an EMBL/GenBank/DDBJ whole genome shotgun (WGS) entry which is preliminary data.</text>
</comment>
<proteinExistence type="predicted"/>
<evidence type="ECO:0000313" key="2">
    <source>
        <dbReference type="EMBL" id="OEL36212.1"/>
    </source>
</evidence>
<evidence type="ECO:0000256" key="1">
    <source>
        <dbReference type="SAM" id="MobiDB-lite"/>
    </source>
</evidence>
<gene>
    <name evidence="2" type="ORF">BAE44_0002769</name>
</gene>
<dbReference type="Proteomes" id="UP000095767">
    <property type="component" value="Unassembled WGS sequence"/>
</dbReference>
<protein>
    <submittedName>
        <fullName evidence="2">Uncharacterized protein</fullName>
    </submittedName>
</protein>
<evidence type="ECO:0000313" key="3">
    <source>
        <dbReference type="Proteomes" id="UP000095767"/>
    </source>
</evidence>
<dbReference type="EMBL" id="LWDX02009834">
    <property type="protein sequence ID" value="OEL36212.1"/>
    <property type="molecule type" value="Genomic_DNA"/>
</dbReference>
<sequence>MMSFKDHEGFGQVTAGGQATHGNLESGGKGEKAPEHSTTIALQSPFPEYNGCFEIGLGQSMAPSNYSCADQCYGMLTTYGMRSMVWFICFENKRIF</sequence>
<keyword evidence="3" id="KW-1185">Reference proteome</keyword>
<name>A0A1E5WFP7_9POAL</name>